<dbReference type="FunFam" id="2.40.50.140:FF:000062">
    <property type="entry name" value="DNA ligase"/>
    <property type="match status" value="1"/>
</dbReference>
<dbReference type="CDD" id="cd07969">
    <property type="entry name" value="OBF_DNA_ligase_I"/>
    <property type="match status" value="1"/>
</dbReference>
<evidence type="ECO:0000256" key="4">
    <source>
        <dbReference type="ARBA" id="ARBA00022618"/>
    </source>
</evidence>
<evidence type="ECO:0000313" key="19">
    <source>
        <dbReference type="Proteomes" id="UP001375240"/>
    </source>
</evidence>
<dbReference type="InterPro" id="IPR016059">
    <property type="entry name" value="DNA_ligase_ATP-dep_CS"/>
</dbReference>
<keyword evidence="7 14" id="KW-0227">DNA damage</keyword>
<dbReference type="GO" id="GO:0005634">
    <property type="term" value="C:nucleus"/>
    <property type="evidence" value="ECO:0007669"/>
    <property type="project" value="UniProtKB-SubCell"/>
</dbReference>
<keyword evidence="12" id="KW-0131">Cell cycle</keyword>
<dbReference type="GO" id="GO:1903461">
    <property type="term" value="P:Okazaki fragment processing involved in mitotic DNA replication"/>
    <property type="evidence" value="ECO:0007669"/>
    <property type="project" value="TreeGrafter"/>
</dbReference>
<proteinExistence type="inferred from homology"/>
<comment type="subcellular location">
    <subcellularLocation>
        <location evidence="1">Nucleus</location>
    </subcellularLocation>
</comment>
<dbReference type="Gene3D" id="1.10.3260.10">
    <property type="entry name" value="DNA ligase, ATP-dependent, N-terminal domain"/>
    <property type="match status" value="1"/>
</dbReference>
<name>A0AAV9UGR3_9PEZI</name>
<dbReference type="SUPFAM" id="SSF56091">
    <property type="entry name" value="DNA ligase/mRNA capping enzyme, catalytic domain"/>
    <property type="match status" value="1"/>
</dbReference>
<evidence type="ECO:0000256" key="10">
    <source>
        <dbReference type="ARBA" id="ARBA00023204"/>
    </source>
</evidence>
<keyword evidence="8 14" id="KW-0067">ATP-binding</keyword>
<dbReference type="EC" id="6.5.1.1" evidence="14"/>
<dbReference type="Pfam" id="PF04679">
    <property type="entry name" value="DNA_ligase_A_C"/>
    <property type="match status" value="1"/>
</dbReference>
<evidence type="ECO:0000256" key="5">
    <source>
        <dbReference type="ARBA" id="ARBA00022705"/>
    </source>
</evidence>
<dbReference type="GO" id="GO:0003677">
    <property type="term" value="F:DNA binding"/>
    <property type="evidence" value="ECO:0007669"/>
    <property type="project" value="InterPro"/>
</dbReference>
<dbReference type="FunFam" id="3.30.470.30:FF:000016">
    <property type="entry name" value="DNA ligase"/>
    <property type="match status" value="1"/>
</dbReference>
<keyword evidence="9 14" id="KW-0233">DNA recombination</keyword>
<dbReference type="InterPro" id="IPR036599">
    <property type="entry name" value="DNA_ligase_N_sf"/>
</dbReference>
<evidence type="ECO:0000256" key="2">
    <source>
        <dbReference type="ARBA" id="ARBA00007572"/>
    </source>
</evidence>
<keyword evidence="19" id="KW-1185">Reference proteome</keyword>
<evidence type="ECO:0000256" key="7">
    <source>
        <dbReference type="ARBA" id="ARBA00022763"/>
    </source>
</evidence>
<dbReference type="GO" id="GO:0071897">
    <property type="term" value="P:DNA biosynthetic process"/>
    <property type="evidence" value="ECO:0007669"/>
    <property type="project" value="InterPro"/>
</dbReference>
<feature type="compositionally biased region" description="Basic residues" evidence="16">
    <location>
        <begin position="147"/>
        <end position="157"/>
    </location>
</feature>
<dbReference type="InterPro" id="IPR012310">
    <property type="entry name" value="DNA_ligase_ATP-dep_cent"/>
</dbReference>
<evidence type="ECO:0000256" key="8">
    <source>
        <dbReference type="ARBA" id="ARBA00022840"/>
    </source>
</evidence>
<keyword evidence="6 14" id="KW-0547">Nucleotide-binding</keyword>
<evidence type="ECO:0000256" key="14">
    <source>
        <dbReference type="RuleBase" id="RU000617"/>
    </source>
</evidence>
<dbReference type="GO" id="GO:0005739">
    <property type="term" value="C:mitochondrion"/>
    <property type="evidence" value="ECO:0007669"/>
    <property type="project" value="TreeGrafter"/>
</dbReference>
<protein>
    <recommendedName>
        <fullName evidence="14">DNA ligase</fullName>
        <ecNumber evidence="14">6.5.1.1</ecNumber>
    </recommendedName>
</protein>
<evidence type="ECO:0000259" key="17">
    <source>
        <dbReference type="PROSITE" id="PS50160"/>
    </source>
</evidence>
<comment type="catalytic activity">
    <reaction evidence="13 14">
        <text>ATP + (deoxyribonucleotide)n-3'-hydroxyl + 5'-phospho-(deoxyribonucleotide)m = (deoxyribonucleotide)n+m + AMP + diphosphate.</text>
        <dbReference type="EC" id="6.5.1.1"/>
    </reaction>
</comment>
<dbReference type="SUPFAM" id="SSF117018">
    <property type="entry name" value="ATP-dependent DNA ligase DNA-binding domain"/>
    <property type="match status" value="1"/>
</dbReference>
<keyword evidence="5" id="KW-0235">DNA replication</keyword>
<dbReference type="AlphaFoldDB" id="A0AAV9UGR3"/>
<dbReference type="PROSITE" id="PS00697">
    <property type="entry name" value="DNA_LIGASE_A1"/>
    <property type="match status" value="1"/>
</dbReference>
<dbReference type="InterPro" id="IPR050191">
    <property type="entry name" value="ATP-dep_DNA_ligase"/>
</dbReference>
<dbReference type="FunFam" id="1.10.3260.10:FF:000001">
    <property type="entry name" value="DNA ligase"/>
    <property type="match status" value="1"/>
</dbReference>
<feature type="compositionally biased region" description="Basic and acidic residues" evidence="16">
    <location>
        <begin position="131"/>
        <end position="146"/>
    </location>
</feature>
<reference evidence="18 19" key="1">
    <citation type="submission" date="2019-10" db="EMBL/GenBank/DDBJ databases">
        <authorList>
            <person name="Palmer J.M."/>
        </authorList>
    </citation>
    <scope>NUCLEOTIDE SEQUENCE [LARGE SCALE GENOMIC DNA]</scope>
    <source>
        <strain evidence="18 19">TWF696</strain>
    </source>
</reference>
<evidence type="ECO:0000256" key="16">
    <source>
        <dbReference type="SAM" id="MobiDB-lite"/>
    </source>
</evidence>
<dbReference type="GO" id="GO:0051301">
    <property type="term" value="P:cell division"/>
    <property type="evidence" value="ECO:0007669"/>
    <property type="project" value="UniProtKB-KW"/>
</dbReference>
<evidence type="ECO:0000256" key="11">
    <source>
        <dbReference type="ARBA" id="ARBA00023242"/>
    </source>
</evidence>
<dbReference type="Gene3D" id="3.30.470.30">
    <property type="entry name" value="DNA ligase/mRNA capping enzyme"/>
    <property type="match status" value="1"/>
</dbReference>
<evidence type="ECO:0000256" key="12">
    <source>
        <dbReference type="ARBA" id="ARBA00023306"/>
    </source>
</evidence>
<comment type="similarity">
    <text evidence="2 15">Belongs to the ATP-dependent DNA ligase family.</text>
</comment>
<evidence type="ECO:0000256" key="1">
    <source>
        <dbReference type="ARBA" id="ARBA00004123"/>
    </source>
</evidence>
<dbReference type="PROSITE" id="PS50160">
    <property type="entry name" value="DNA_LIGASE_A3"/>
    <property type="match status" value="1"/>
</dbReference>
<dbReference type="EMBL" id="JAVHNQ010000007">
    <property type="protein sequence ID" value="KAK6341361.1"/>
    <property type="molecule type" value="Genomic_DNA"/>
</dbReference>
<keyword evidence="10 14" id="KW-0234">DNA repair</keyword>
<dbReference type="PANTHER" id="PTHR45674:SF4">
    <property type="entry name" value="DNA LIGASE 1"/>
    <property type="match status" value="1"/>
</dbReference>
<keyword evidence="11" id="KW-0539">Nucleus</keyword>
<dbReference type="CDD" id="cd07900">
    <property type="entry name" value="Adenylation_DNA_ligase_I_Euk"/>
    <property type="match status" value="1"/>
</dbReference>
<dbReference type="GO" id="GO:0003910">
    <property type="term" value="F:DNA ligase (ATP) activity"/>
    <property type="evidence" value="ECO:0007669"/>
    <property type="project" value="UniProtKB-EC"/>
</dbReference>
<dbReference type="PANTHER" id="PTHR45674">
    <property type="entry name" value="DNA LIGASE 1/3 FAMILY MEMBER"/>
    <property type="match status" value="1"/>
</dbReference>
<comment type="caution">
    <text evidence="18">The sequence shown here is derived from an EMBL/GenBank/DDBJ whole genome shotgun (WGS) entry which is preliminary data.</text>
</comment>
<evidence type="ECO:0000256" key="13">
    <source>
        <dbReference type="ARBA" id="ARBA00034003"/>
    </source>
</evidence>
<keyword evidence="4" id="KW-0132">Cell division</keyword>
<evidence type="ECO:0000256" key="15">
    <source>
        <dbReference type="RuleBase" id="RU004196"/>
    </source>
</evidence>
<feature type="region of interest" description="Disordered" evidence="16">
    <location>
        <begin position="1"/>
        <end position="232"/>
    </location>
</feature>
<evidence type="ECO:0000256" key="9">
    <source>
        <dbReference type="ARBA" id="ARBA00023172"/>
    </source>
</evidence>
<feature type="compositionally biased region" description="Basic and acidic residues" evidence="16">
    <location>
        <begin position="36"/>
        <end position="54"/>
    </location>
</feature>
<dbReference type="PROSITE" id="PS00333">
    <property type="entry name" value="DNA_LIGASE_A2"/>
    <property type="match status" value="1"/>
</dbReference>
<dbReference type="InterPro" id="IPR000977">
    <property type="entry name" value="DNA_ligase_ATP-dep"/>
</dbReference>
<dbReference type="GO" id="GO:0006310">
    <property type="term" value="P:DNA recombination"/>
    <property type="evidence" value="ECO:0007669"/>
    <property type="project" value="UniProtKB-KW"/>
</dbReference>
<dbReference type="InterPro" id="IPR012340">
    <property type="entry name" value="NA-bd_OB-fold"/>
</dbReference>
<dbReference type="NCBIfam" id="TIGR00574">
    <property type="entry name" value="dnl1"/>
    <property type="match status" value="1"/>
</dbReference>
<keyword evidence="3 14" id="KW-0436">Ligase</keyword>
<dbReference type="SUPFAM" id="SSF50249">
    <property type="entry name" value="Nucleic acid-binding proteins"/>
    <property type="match status" value="1"/>
</dbReference>
<evidence type="ECO:0000256" key="6">
    <source>
        <dbReference type="ARBA" id="ARBA00022741"/>
    </source>
</evidence>
<dbReference type="Proteomes" id="UP001375240">
    <property type="component" value="Unassembled WGS sequence"/>
</dbReference>
<feature type="region of interest" description="Disordered" evidence="16">
    <location>
        <begin position="864"/>
        <end position="900"/>
    </location>
</feature>
<dbReference type="InterPro" id="IPR012309">
    <property type="entry name" value="DNA_ligase_ATP-dep_C"/>
</dbReference>
<evidence type="ECO:0000313" key="18">
    <source>
        <dbReference type="EMBL" id="KAK6341361.1"/>
    </source>
</evidence>
<dbReference type="Gene3D" id="2.40.50.140">
    <property type="entry name" value="Nucleic acid-binding proteins"/>
    <property type="match status" value="1"/>
</dbReference>
<organism evidence="18 19">
    <name type="scientific">Orbilia brochopaga</name>
    <dbReference type="NCBI Taxonomy" id="3140254"/>
    <lineage>
        <taxon>Eukaryota</taxon>
        <taxon>Fungi</taxon>
        <taxon>Dikarya</taxon>
        <taxon>Ascomycota</taxon>
        <taxon>Pezizomycotina</taxon>
        <taxon>Orbiliomycetes</taxon>
        <taxon>Orbiliales</taxon>
        <taxon>Orbiliaceae</taxon>
        <taxon>Orbilia</taxon>
    </lineage>
</organism>
<dbReference type="GO" id="GO:0006281">
    <property type="term" value="P:DNA repair"/>
    <property type="evidence" value="ECO:0007669"/>
    <property type="project" value="UniProtKB-KW"/>
</dbReference>
<dbReference type="InterPro" id="IPR012308">
    <property type="entry name" value="DNA_ligase_ATP-dep_N"/>
</dbReference>
<sequence length="900" mass="99020">MPPKQATLGSFFKLPPGTKPPVKEQAKLSFATKAKKKEDDAKVEKEASGSKDEDVNMAGVDDGASEKEVAAAAATSDSETKKTSRKRKSPERETAATTSAQADDDDEPVVKRKRGRSKKIESSPEPSPEPETTKSADEGEESDKSTGKKSKRGRKPKKDTAAAATEKQDEDEAPKQKTKKKGSKSPPGSPKGKARKSPSPSTGVDKLTLEQAEEESEASARDSEDEDQSKLVKKAEKVKELIQSKKHPYPDWPEGGSVPYAALCKTFELIDGTRKRLEIAAHTSKFLQQVIRLSPHELVTVVHLMLNKLAADYKGIELGIGESLIMKAISESTGRNMEKLKAMQAQIGDLGMIAYQSRNAQPTLIKMQPLTVEKIFKGLYRVATTKGDGTMALKVAEIKKLLAACQGEEAKFLVRGLEGKLRLGLAEQTVLLAVAQAAITREMETQGKTPKATDLVAAENMLKEVFSGLPSYEVIIPKMIEHGIMNLKDHCTMQPGVPLKPMLAKPAKSIGEVLDRFDNLEFTCEFKYDGERAQIHYVSSQAPDKEKLAVVTKDTKKGGGGLTAIFSRNSEDLSTKYPDILAVLNSWVSETTTSFILDCETTAVDKDTGKLLPFQTLMTRKRKDVAIEDVKIKVCVYAFDLLFLNGEALVHKSLTERREAMRIAFKEVEGEFGFARHANIDQVEEIQSFLEESVKGQCEGLMVKMLNGEASHYTPSKRSQNWLKIKKDYLAGAGDSLDLVVLGAYHGKGKRTSVYGAFLLACYNPSTEQYETICNIGTGFSDEVLAALHKQLEPLIIPKPKPFYAHSTVAKDQPDVWFEPRVVWEVLCADLTLSPRYKAAADNVADPTGKGVSLRFPRYIREREDKKPDAATTARQVAEMYRSQESVGGKGKGVDDDWEY</sequence>
<gene>
    <name evidence="18" type="ORF">TWF696_008439</name>
</gene>
<feature type="domain" description="ATP-dependent DNA ligase family profile" evidence="17">
    <location>
        <begin position="627"/>
        <end position="764"/>
    </location>
</feature>
<evidence type="ECO:0000256" key="3">
    <source>
        <dbReference type="ARBA" id="ARBA00022598"/>
    </source>
</evidence>
<dbReference type="GO" id="GO:0005524">
    <property type="term" value="F:ATP binding"/>
    <property type="evidence" value="ECO:0007669"/>
    <property type="project" value="UniProtKB-KW"/>
</dbReference>
<dbReference type="Pfam" id="PF01068">
    <property type="entry name" value="DNA_ligase_A_M"/>
    <property type="match status" value="2"/>
</dbReference>
<accession>A0AAV9UGR3</accession>
<dbReference type="Pfam" id="PF04675">
    <property type="entry name" value="DNA_ligase_A_N"/>
    <property type="match status" value="1"/>
</dbReference>
<feature type="compositionally biased region" description="Basic and acidic residues" evidence="16">
    <location>
        <begin position="218"/>
        <end position="232"/>
    </location>
</feature>